<gene>
    <name evidence="1" type="ORF">UR96_C0029G0010</name>
</gene>
<dbReference type="Proteomes" id="UP000034140">
    <property type="component" value="Unassembled WGS sequence"/>
</dbReference>
<reference evidence="1 2" key="1">
    <citation type="journal article" date="2015" name="Nature">
        <title>rRNA introns, odd ribosomes, and small enigmatic genomes across a large radiation of phyla.</title>
        <authorList>
            <person name="Brown C.T."/>
            <person name="Hug L.A."/>
            <person name="Thomas B.C."/>
            <person name="Sharon I."/>
            <person name="Castelle C.J."/>
            <person name="Singh A."/>
            <person name="Wilkins M.J."/>
            <person name="Williams K.H."/>
            <person name="Banfield J.F."/>
        </authorList>
    </citation>
    <scope>NUCLEOTIDE SEQUENCE [LARGE SCALE GENOMIC DNA]</scope>
</reference>
<accession>A0A0G0DRQ8</accession>
<organism evidence="1 2">
    <name type="scientific">candidate division WS6 bacterium GW2011_GWC1_36_11</name>
    <dbReference type="NCBI Taxonomy" id="1619090"/>
    <lineage>
        <taxon>Bacteria</taxon>
        <taxon>Candidatus Dojkabacteria</taxon>
    </lineage>
</organism>
<evidence type="ECO:0000313" key="1">
    <source>
        <dbReference type="EMBL" id="KKP91676.1"/>
    </source>
</evidence>
<dbReference type="EMBL" id="LBRE01000029">
    <property type="protein sequence ID" value="KKP91676.1"/>
    <property type="molecule type" value="Genomic_DNA"/>
</dbReference>
<sequence length="158" mass="18680">MYWELPKDEHCVYEALSAIADERITLNENRDGAKCISTSKGKFYTISYDSQTKSIMSNDNMAYYNSRISYPIIAFLMLWGEIEYGDWILNDLKGIYWKQINQKFKNDFMKAVDFVLVDLDKQGKDIELIKKEIERIYKQVRNLKLEMLGEKTFPPQAY</sequence>
<evidence type="ECO:0000313" key="2">
    <source>
        <dbReference type="Proteomes" id="UP000034140"/>
    </source>
</evidence>
<protein>
    <submittedName>
        <fullName evidence="1">Uncharacterized protein</fullName>
    </submittedName>
</protein>
<proteinExistence type="predicted"/>
<comment type="caution">
    <text evidence="1">The sequence shown here is derived from an EMBL/GenBank/DDBJ whole genome shotgun (WGS) entry which is preliminary data.</text>
</comment>
<name>A0A0G0DRQ8_9BACT</name>
<dbReference type="AlphaFoldDB" id="A0A0G0DRQ8"/>